<feature type="compositionally biased region" description="Basic and acidic residues" evidence="1">
    <location>
        <begin position="433"/>
        <end position="461"/>
    </location>
</feature>
<feature type="compositionally biased region" description="Basic and acidic residues" evidence="1">
    <location>
        <begin position="587"/>
        <end position="623"/>
    </location>
</feature>
<dbReference type="AlphaFoldDB" id="A0AAU9WWH8"/>
<dbReference type="PANTHER" id="PTHR34761:SF1">
    <property type="entry name" value="NUCLEOLUS AND NEURAL PROGENITOR PROTEIN"/>
    <property type="match status" value="1"/>
</dbReference>
<gene>
    <name evidence="3" type="ORF">PMEA_00013429</name>
</gene>
<evidence type="ECO:0000259" key="2">
    <source>
        <dbReference type="Pfam" id="PF14780"/>
    </source>
</evidence>
<comment type="caution">
    <text evidence="3">The sequence shown here is derived from an EMBL/GenBank/DDBJ whole genome shotgun (WGS) entry which is preliminary data.</text>
</comment>
<dbReference type="Pfam" id="PF14780">
    <property type="entry name" value="NEPRO_N"/>
    <property type="match status" value="1"/>
</dbReference>
<protein>
    <recommendedName>
        <fullName evidence="2">Nucleolus and neural progenitor protein-like N-terminal domain-containing protein</fullName>
    </recommendedName>
</protein>
<feature type="compositionally biased region" description="Basic residues" evidence="1">
    <location>
        <begin position="397"/>
        <end position="409"/>
    </location>
</feature>
<feature type="compositionally biased region" description="Basic and acidic residues" evidence="1">
    <location>
        <begin position="552"/>
        <end position="563"/>
    </location>
</feature>
<feature type="region of interest" description="Disordered" evidence="1">
    <location>
        <begin position="397"/>
        <end position="696"/>
    </location>
</feature>
<evidence type="ECO:0000256" key="1">
    <source>
        <dbReference type="SAM" id="MobiDB-lite"/>
    </source>
</evidence>
<dbReference type="PANTHER" id="PTHR34761">
    <property type="entry name" value="NUCLEOLUS AND NEURAL PROGENITOR PROTEIN"/>
    <property type="match status" value="1"/>
</dbReference>
<feature type="compositionally biased region" description="Basic and acidic residues" evidence="1">
    <location>
        <begin position="512"/>
        <end position="528"/>
    </location>
</feature>
<dbReference type="EMBL" id="CALNXJ010000023">
    <property type="protein sequence ID" value="CAH3128338.1"/>
    <property type="molecule type" value="Genomic_DNA"/>
</dbReference>
<evidence type="ECO:0000313" key="4">
    <source>
        <dbReference type="Proteomes" id="UP001159428"/>
    </source>
</evidence>
<dbReference type="InterPro" id="IPR052835">
    <property type="entry name" value="Nepro"/>
</dbReference>
<accession>A0AAU9WWH8</accession>
<keyword evidence="4" id="KW-1185">Reference proteome</keyword>
<feature type="domain" description="Nucleolus and neural progenitor protein-like N-terminal" evidence="2">
    <location>
        <begin position="10"/>
        <end position="201"/>
    </location>
</feature>
<feature type="compositionally biased region" description="Polar residues" evidence="1">
    <location>
        <begin position="239"/>
        <end position="255"/>
    </location>
</feature>
<name>A0AAU9WWH8_9CNID</name>
<feature type="compositionally biased region" description="Basic residues" evidence="1">
    <location>
        <begin position="462"/>
        <end position="476"/>
    </location>
</feature>
<reference evidence="3 4" key="1">
    <citation type="submission" date="2022-05" db="EMBL/GenBank/DDBJ databases">
        <authorList>
            <consortium name="Genoscope - CEA"/>
            <person name="William W."/>
        </authorList>
    </citation>
    <scope>NUCLEOTIDE SEQUENCE [LARGE SCALE GENOMIC DNA]</scope>
</reference>
<dbReference type="InterPro" id="IPR027951">
    <property type="entry name" value="Nepro_N"/>
</dbReference>
<proteinExistence type="predicted"/>
<dbReference type="Proteomes" id="UP001159428">
    <property type="component" value="Unassembled WGS sequence"/>
</dbReference>
<feature type="compositionally biased region" description="Basic and acidic residues" evidence="1">
    <location>
        <begin position="664"/>
        <end position="673"/>
    </location>
</feature>
<feature type="compositionally biased region" description="Basic and acidic residues" evidence="1">
    <location>
        <begin position="477"/>
        <end position="494"/>
    </location>
</feature>
<sequence>MADVLMNGFWNHRELYSSLQICSQEYICKERVDEDDIKDTISKLNSLVFKAKLPHLWSEAAIIKRVVYRNGNQHRKQFYFQGLKRIVKSLSRLRETEIYNKMIDLRNTFPRLSKNGFFVKPPSTLPSFGSVVSILGCLVGAAQLTFQILSLCQQTFLYSCAELTKGFFVTFHLTCVSSLSRVWVFLKDFMHSLSQCYDVLFPWISLLENTKTEESPEAKDLPNSLKIWPHPLEGERPNQKLNSTSRTPPAKSSTPGALDKLFGSTPRGHLQDSSSRISETIVDSLTKSPVDFGESYVPDEITKSLKQRKASTIDEDFQPKRKLFSENPEELKRESTAKLDSKKEGAEMIASEVSNTRTRIKEKLKRPLQRAGLRRRSYSKTCLFGNKTWKQAVERAKRRKLAKRGRKAKGNVTGSSTGAAGGNEGRKIKKQERKSGKDDTSLKVDITKEHSKDGTVKEAKMKAKTVRKRRHRRKIKSHMEGSSKGVSREKDGNKMKKRQKHSGKDGTILKTETTKEHSKDGTVNEAKTKTLRKRRQGSKIKDGTLAKKRRKEAYNDGGRELLNRRRKKNIAARQDAVQKITRKGKKSRDEMGKKGKQKKIGEDEFAMEKPRIQGHNIDSKGVEETLNLGTSYHATEAGENKNNNKTYGRNKTLTLEKRKRKTGKHDTKQEMETKQNAILEGRKRRRKGTAEHADYMNDIDQIFSVLSD</sequence>
<dbReference type="GO" id="GO:0005634">
    <property type="term" value="C:nucleus"/>
    <property type="evidence" value="ECO:0007669"/>
    <property type="project" value="TreeGrafter"/>
</dbReference>
<organism evidence="3 4">
    <name type="scientific">Pocillopora meandrina</name>
    <dbReference type="NCBI Taxonomy" id="46732"/>
    <lineage>
        <taxon>Eukaryota</taxon>
        <taxon>Metazoa</taxon>
        <taxon>Cnidaria</taxon>
        <taxon>Anthozoa</taxon>
        <taxon>Hexacorallia</taxon>
        <taxon>Scleractinia</taxon>
        <taxon>Astrocoeniina</taxon>
        <taxon>Pocilloporidae</taxon>
        <taxon>Pocillopora</taxon>
    </lineage>
</organism>
<feature type="compositionally biased region" description="Basic residues" evidence="1">
    <location>
        <begin position="529"/>
        <end position="538"/>
    </location>
</feature>
<feature type="region of interest" description="Disordered" evidence="1">
    <location>
        <begin position="215"/>
        <end position="276"/>
    </location>
</feature>
<dbReference type="GO" id="GO:0045747">
    <property type="term" value="P:positive regulation of Notch signaling pathway"/>
    <property type="evidence" value="ECO:0007669"/>
    <property type="project" value="TreeGrafter"/>
</dbReference>
<evidence type="ECO:0000313" key="3">
    <source>
        <dbReference type="EMBL" id="CAH3128338.1"/>
    </source>
</evidence>